<dbReference type="KEGG" id="bcad:DBX24_02665"/>
<keyword evidence="2" id="KW-1185">Reference proteome</keyword>
<dbReference type="AlphaFoldDB" id="A0A6P1QRZ6"/>
<protein>
    <submittedName>
        <fullName evidence="1">Uncharacterized protein</fullName>
    </submittedName>
</protein>
<gene>
    <name evidence="1" type="ORF">DBX24_02665</name>
</gene>
<reference evidence="1 2" key="1">
    <citation type="submission" date="2018-04" db="EMBL/GenBank/DDBJ databases">
        <title>Characteristic and Complete Genome Sequencing of A Novel Member of Infective Endocarditis Causative Bacteria: Bergeyella cardium QL-PH.</title>
        <authorList>
            <person name="Pan H."/>
            <person name="Sun E."/>
            <person name="Zhang Y."/>
        </authorList>
    </citation>
    <scope>NUCLEOTIDE SEQUENCE [LARGE SCALE GENOMIC DNA]</scope>
    <source>
        <strain evidence="1 2">HPQL</strain>
    </source>
</reference>
<name>A0A6P1QRZ6_9FLAO</name>
<dbReference type="SMART" id="SM00382">
    <property type="entry name" value="AAA"/>
    <property type="match status" value="1"/>
</dbReference>
<sequence length="210" mass="24167">MRSYTIKNILDRKLKILPLAGIWRQVFGEPERNGKMWIVYGEEKNGKTWFAMLLAQYLSQNEPVLYISAEEGLGKSFQDVILRANFNTSNKKFKAYGYTPLKELKETLNKRYAPKIIFIDNVTVYVEELKNGGVQSLIKENPDKLFIFIAHEDRGEPYTSTAKMIKRLADRIIRVQGLTAFVGGRLDGEKYIISQEKAMLIHGSQIVEEK</sequence>
<proteinExistence type="predicted"/>
<evidence type="ECO:0000313" key="1">
    <source>
        <dbReference type="EMBL" id="QHN64872.1"/>
    </source>
</evidence>
<dbReference type="Proteomes" id="UP000464318">
    <property type="component" value="Chromosome"/>
</dbReference>
<dbReference type="InterPro" id="IPR003593">
    <property type="entry name" value="AAA+_ATPase"/>
</dbReference>
<dbReference type="Gene3D" id="3.40.50.300">
    <property type="entry name" value="P-loop containing nucleotide triphosphate hydrolases"/>
    <property type="match status" value="1"/>
</dbReference>
<organism evidence="1 2">
    <name type="scientific">Bergeyella cardium</name>
    <dbReference type="NCBI Taxonomy" id="1585976"/>
    <lineage>
        <taxon>Bacteria</taxon>
        <taxon>Pseudomonadati</taxon>
        <taxon>Bacteroidota</taxon>
        <taxon>Flavobacteriia</taxon>
        <taxon>Flavobacteriales</taxon>
        <taxon>Weeksellaceae</taxon>
        <taxon>Bergeyella</taxon>
    </lineage>
</organism>
<dbReference type="SUPFAM" id="SSF52540">
    <property type="entry name" value="P-loop containing nucleoside triphosphate hydrolases"/>
    <property type="match status" value="1"/>
</dbReference>
<dbReference type="EMBL" id="CP029149">
    <property type="protein sequence ID" value="QHN64872.1"/>
    <property type="molecule type" value="Genomic_DNA"/>
</dbReference>
<dbReference type="InterPro" id="IPR027417">
    <property type="entry name" value="P-loop_NTPase"/>
</dbReference>
<evidence type="ECO:0000313" key="2">
    <source>
        <dbReference type="Proteomes" id="UP000464318"/>
    </source>
</evidence>
<accession>A0A6P1QRZ6</accession>
<dbReference type="RefSeq" id="WP_160223905.1">
    <property type="nucleotide sequence ID" value="NZ_CP029149.1"/>
</dbReference>
<dbReference type="OrthoDB" id="796468at2"/>